<evidence type="ECO:0000256" key="2">
    <source>
        <dbReference type="ARBA" id="ARBA00022614"/>
    </source>
</evidence>
<protein>
    <recommendedName>
        <fullName evidence="13">Protein kinase domain-containing protein</fullName>
    </recommendedName>
</protein>
<evidence type="ECO:0000256" key="8">
    <source>
        <dbReference type="ARBA" id="ARBA00022989"/>
    </source>
</evidence>
<keyword evidence="4" id="KW-0732">Signal</keyword>
<dbReference type="InterPro" id="IPR050994">
    <property type="entry name" value="At_inactive_RLKs"/>
</dbReference>
<dbReference type="InterPro" id="IPR013210">
    <property type="entry name" value="LRR_N_plant-typ"/>
</dbReference>
<feature type="domain" description="Protein kinase" evidence="13">
    <location>
        <begin position="364"/>
        <end position="634"/>
    </location>
</feature>
<evidence type="ECO:0000256" key="10">
    <source>
        <dbReference type="ARBA" id="ARBA00023180"/>
    </source>
</evidence>
<keyword evidence="15" id="KW-1185">Reference proteome</keyword>
<evidence type="ECO:0000256" key="7">
    <source>
        <dbReference type="ARBA" id="ARBA00022840"/>
    </source>
</evidence>
<proteinExistence type="predicted"/>
<sequence>MGLQLAGQHSINMQSSSLRFLLLYVALFPACTVLCDLKADGEALLGFLQGLAGAAKAINWTNSTSPCSWEGVGCNLAQDRVETLKLPGSGLYGSIRPGTLGSLSHLQTISLRSNHLSGRIPDDLANCTQLRKLFLQNNLLTGPIPKFNSTLTPALNVIDLSFNELSGEIPSSLPTLSLRILLLQNNSLSGPIPQDLSGLVELNLTNNNLSGSIPTGLRNLPSSSFSGNAGLCGPPLKLSCQPALSPLSAPSAPPLQNPQQSQPNKRKLTTLDIILIVVADAVVVLLIGACCLLWFSRKQLIAAFASSSAGQADAKGEAKSADRLYAKTLDDSKDDFSSAQEPQHNKLVFFQGKQLSFDLEDLLRASAEVLGKGNFGTSYKAVLEDGPTVVVKRLKEVSVGRKEFEQQLDFVGKLRHRHLVPLRAYYFSKEEKLLVHEYLPMGSLSAALHDGPQKRILDWETRLRISMGAGKGLAHLHATSNKSVHGNIKSSNILLHDNYDACLSDYGITPLFTSNMVVGRIGGYRAPEVIETRKISQMSDVFSFGVVLLELLTGKAPWLMVAKLGMDLPRWVQSVVREEWTSEVFDQELLCYKNIEEEMVQMLQISLTCVSSSPTQRPHIHDVLKMIASVRPSLLQTESESSPSSVDNEGGAHLQGLRPHTSSPSPNGNSPHDVS</sequence>
<evidence type="ECO:0000256" key="4">
    <source>
        <dbReference type="ARBA" id="ARBA00022729"/>
    </source>
</evidence>
<keyword evidence="7" id="KW-0067">ATP-binding</keyword>
<dbReference type="AlphaFoldDB" id="A0A9D4UA01"/>
<feature type="transmembrane region" description="Helical" evidence="12">
    <location>
        <begin position="273"/>
        <end position="295"/>
    </location>
</feature>
<feature type="compositionally biased region" description="Polar residues" evidence="11">
    <location>
        <begin position="636"/>
        <end position="647"/>
    </location>
</feature>
<name>A0A9D4UA01_ADICA</name>
<comment type="caution">
    <text evidence="14">The sequence shown here is derived from an EMBL/GenBank/DDBJ whole genome shotgun (WGS) entry which is preliminary data.</text>
</comment>
<keyword evidence="3 12" id="KW-0812">Transmembrane</keyword>
<dbReference type="GO" id="GO:0004672">
    <property type="term" value="F:protein kinase activity"/>
    <property type="evidence" value="ECO:0007669"/>
    <property type="project" value="InterPro"/>
</dbReference>
<dbReference type="Pfam" id="PF08263">
    <property type="entry name" value="LRRNT_2"/>
    <property type="match status" value="1"/>
</dbReference>
<dbReference type="InterPro" id="IPR000719">
    <property type="entry name" value="Prot_kinase_dom"/>
</dbReference>
<dbReference type="Pfam" id="PF13855">
    <property type="entry name" value="LRR_8"/>
    <property type="match status" value="1"/>
</dbReference>
<keyword evidence="5" id="KW-0677">Repeat</keyword>
<organism evidence="14 15">
    <name type="scientific">Adiantum capillus-veneris</name>
    <name type="common">Maidenhair fern</name>
    <dbReference type="NCBI Taxonomy" id="13818"/>
    <lineage>
        <taxon>Eukaryota</taxon>
        <taxon>Viridiplantae</taxon>
        <taxon>Streptophyta</taxon>
        <taxon>Embryophyta</taxon>
        <taxon>Tracheophyta</taxon>
        <taxon>Polypodiopsida</taxon>
        <taxon>Polypodiidae</taxon>
        <taxon>Polypodiales</taxon>
        <taxon>Pteridineae</taxon>
        <taxon>Pteridaceae</taxon>
        <taxon>Vittarioideae</taxon>
        <taxon>Adiantum</taxon>
    </lineage>
</organism>
<evidence type="ECO:0000259" key="13">
    <source>
        <dbReference type="PROSITE" id="PS50011"/>
    </source>
</evidence>
<dbReference type="SUPFAM" id="SSF56112">
    <property type="entry name" value="Protein kinase-like (PK-like)"/>
    <property type="match status" value="1"/>
</dbReference>
<keyword evidence="2" id="KW-0433">Leucine-rich repeat</keyword>
<dbReference type="PROSITE" id="PS50011">
    <property type="entry name" value="PROTEIN_KINASE_DOM"/>
    <property type="match status" value="1"/>
</dbReference>
<dbReference type="Gene3D" id="1.10.510.10">
    <property type="entry name" value="Transferase(Phosphotransferase) domain 1"/>
    <property type="match status" value="1"/>
</dbReference>
<dbReference type="InterPro" id="IPR001245">
    <property type="entry name" value="Ser-Thr/Tyr_kinase_cat_dom"/>
</dbReference>
<feature type="compositionally biased region" description="Polar residues" evidence="11">
    <location>
        <begin position="660"/>
        <end position="675"/>
    </location>
</feature>
<dbReference type="OrthoDB" id="69842at2759"/>
<dbReference type="Pfam" id="PF07714">
    <property type="entry name" value="PK_Tyr_Ser-Thr"/>
    <property type="match status" value="1"/>
</dbReference>
<feature type="region of interest" description="Disordered" evidence="11">
    <location>
        <begin position="636"/>
        <end position="675"/>
    </location>
</feature>
<keyword evidence="9 12" id="KW-0472">Membrane</keyword>
<evidence type="ECO:0000256" key="1">
    <source>
        <dbReference type="ARBA" id="ARBA00004370"/>
    </source>
</evidence>
<dbReference type="PANTHER" id="PTHR48010:SF55">
    <property type="entry name" value="OS01G0607900 PROTEIN"/>
    <property type="match status" value="1"/>
</dbReference>
<dbReference type="EMBL" id="JABFUD020000020">
    <property type="protein sequence ID" value="KAI5064085.1"/>
    <property type="molecule type" value="Genomic_DNA"/>
</dbReference>
<dbReference type="FunFam" id="1.10.510.10:FF:000095">
    <property type="entry name" value="protein STRUBBELIG-RECEPTOR FAMILY 8"/>
    <property type="match status" value="1"/>
</dbReference>
<evidence type="ECO:0000256" key="11">
    <source>
        <dbReference type="SAM" id="MobiDB-lite"/>
    </source>
</evidence>
<dbReference type="Gene3D" id="3.30.200.20">
    <property type="entry name" value="Phosphorylase Kinase, domain 1"/>
    <property type="match status" value="1"/>
</dbReference>
<evidence type="ECO:0000313" key="14">
    <source>
        <dbReference type="EMBL" id="KAI5064085.1"/>
    </source>
</evidence>
<dbReference type="Pfam" id="PF00560">
    <property type="entry name" value="LRR_1"/>
    <property type="match status" value="2"/>
</dbReference>
<keyword evidence="6" id="KW-0547">Nucleotide-binding</keyword>
<evidence type="ECO:0000256" key="6">
    <source>
        <dbReference type="ARBA" id="ARBA00022741"/>
    </source>
</evidence>
<feature type="transmembrane region" description="Helical" evidence="12">
    <location>
        <begin position="20"/>
        <end position="37"/>
    </location>
</feature>
<accession>A0A9D4UA01</accession>
<dbReference type="Gene3D" id="3.80.10.10">
    <property type="entry name" value="Ribonuclease Inhibitor"/>
    <property type="match status" value="2"/>
</dbReference>
<evidence type="ECO:0000256" key="12">
    <source>
        <dbReference type="SAM" id="Phobius"/>
    </source>
</evidence>
<dbReference type="FunFam" id="3.30.200.20:FF:000307">
    <property type="entry name" value="pollen receptor-like kinase 1"/>
    <property type="match status" value="1"/>
</dbReference>
<evidence type="ECO:0000256" key="5">
    <source>
        <dbReference type="ARBA" id="ARBA00022737"/>
    </source>
</evidence>
<keyword evidence="8 12" id="KW-1133">Transmembrane helix</keyword>
<evidence type="ECO:0000256" key="9">
    <source>
        <dbReference type="ARBA" id="ARBA00023136"/>
    </source>
</evidence>
<dbReference type="GO" id="GO:0005524">
    <property type="term" value="F:ATP binding"/>
    <property type="evidence" value="ECO:0007669"/>
    <property type="project" value="UniProtKB-KW"/>
</dbReference>
<gene>
    <name evidence="14" type="ORF">GOP47_0020755</name>
</gene>
<dbReference type="PANTHER" id="PTHR48010">
    <property type="entry name" value="OS05G0588300 PROTEIN"/>
    <property type="match status" value="1"/>
</dbReference>
<comment type="subcellular location">
    <subcellularLocation>
        <location evidence="1">Membrane</location>
    </subcellularLocation>
</comment>
<dbReference type="InterPro" id="IPR032675">
    <property type="entry name" value="LRR_dom_sf"/>
</dbReference>
<dbReference type="SUPFAM" id="SSF52058">
    <property type="entry name" value="L domain-like"/>
    <property type="match status" value="1"/>
</dbReference>
<dbReference type="Proteomes" id="UP000886520">
    <property type="component" value="Chromosome 20"/>
</dbReference>
<dbReference type="InterPro" id="IPR001611">
    <property type="entry name" value="Leu-rich_rpt"/>
</dbReference>
<dbReference type="InterPro" id="IPR011009">
    <property type="entry name" value="Kinase-like_dom_sf"/>
</dbReference>
<keyword evidence="10" id="KW-0325">Glycoprotein</keyword>
<evidence type="ECO:0000256" key="3">
    <source>
        <dbReference type="ARBA" id="ARBA00022692"/>
    </source>
</evidence>
<dbReference type="FunFam" id="3.80.10.10:FF:000400">
    <property type="entry name" value="Nuclear pore complex protein NUP107"/>
    <property type="match status" value="1"/>
</dbReference>
<dbReference type="GO" id="GO:0016020">
    <property type="term" value="C:membrane"/>
    <property type="evidence" value="ECO:0007669"/>
    <property type="project" value="UniProtKB-SubCell"/>
</dbReference>
<reference evidence="14" key="1">
    <citation type="submission" date="2021-01" db="EMBL/GenBank/DDBJ databases">
        <title>Adiantum capillus-veneris genome.</title>
        <authorList>
            <person name="Fang Y."/>
            <person name="Liao Q."/>
        </authorList>
    </citation>
    <scope>NUCLEOTIDE SEQUENCE</scope>
    <source>
        <strain evidence="14">H3</strain>
        <tissue evidence="14">Leaf</tissue>
    </source>
</reference>
<evidence type="ECO:0000313" key="15">
    <source>
        <dbReference type="Proteomes" id="UP000886520"/>
    </source>
</evidence>